<proteinExistence type="predicted"/>
<evidence type="ECO:0008006" key="3">
    <source>
        <dbReference type="Google" id="ProtNLM"/>
    </source>
</evidence>
<comment type="caution">
    <text evidence="1">The sequence shown here is derived from an EMBL/GenBank/DDBJ whole genome shotgun (WGS) entry which is preliminary data.</text>
</comment>
<sequence>MADIFGVRVTTELTILDSLVIIRNTAGGQTEPAVTFGSQNYFVTWLDQAFQTRSSPVAVARVSTQGIVLDTVSHVGVGDYHPDISFDGSRCLVVWSKEFHGVVGRFINASGQPEGQAIDISLTQGTSTLPVLTYGTQDYLVVWADFCLSGTDIDIFGQLVSSTGQLVGERITIAEGAPMQNYPAVTYDGNQFLVVWIEDQEYVYGRFVTADGQPSGTQFMVSNNTSYERQQTTVAAGTNHALVAWNEYHYDFDVYGNLDVSVGVEEEKNWVARPEACTITSSGIDRLIGQDCQIYDISGRNIPKNAITPGVYFLKTDKKIVEKVVVVR</sequence>
<protein>
    <recommendedName>
        <fullName evidence="3">Secretion system C-terminal sorting domain-containing protein</fullName>
    </recommendedName>
</protein>
<dbReference type="AlphaFoldDB" id="A0A0S8FTV0"/>
<evidence type="ECO:0000313" key="2">
    <source>
        <dbReference type="Proteomes" id="UP000051373"/>
    </source>
</evidence>
<gene>
    <name evidence="1" type="ORF">AMJ83_04055</name>
</gene>
<dbReference type="EMBL" id="LJUJ01000005">
    <property type="protein sequence ID" value="KPK64175.1"/>
    <property type="molecule type" value="Genomic_DNA"/>
</dbReference>
<evidence type="ECO:0000313" key="1">
    <source>
        <dbReference type="EMBL" id="KPK64175.1"/>
    </source>
</evidence>
<accession>A0A0S8FTV0</accession>
<reference evidence="1 2" key="1">
    <citation type="journal article" date="2015" name="Microbiome">
        <title>Genomic resolution of linkages in carbon, nitrogen, and sulfur cycling among widespread estuary sediment bacteria.</title>
        <authorList>
            <person name="Baker B.J."/>
            <person name="Lazar C.S."/>
            <person name="Teske A.P."/>
            <person name="Dick G.J."/>
        </authorList>
    </citation>
    <scope>NUCLEOTIDE SEQUENCE [LARGE SCALE GENOMIC DNA]</scope>
    <source>
        <strain evidence="1">SM23_42</strain>
    </source>
</reference>
<organism evidence="1 2">
    <name type="scientific">candidate division WOR_3 bacterium SM23_42</name>
    <dbReference type="NCBI Taxonomy" id="1703779"/>
    <lineage>
        <taxon>Bacteria</taxon>
        <taxon>Bacteria division WOR-3</taxon>
    </lineage>
</organism>
<dbReference type="Proteomes" id="UP000051373">
    <property type="component" value="Unassembled WGS sequence"/>
</dbReference>
<name>A0A0S8FTV0_UNCW3</name>